<evidence type="ECO:0000256" key="6">
    <source>
        <dbReference type="SAM" id="Phobius"/>
    </source>
</evidence>
<evidence type="ECO:0000256" key="4">
    <source>
        <dbReference type="PIRSR" id="PIRSR600407-2"/>
    </source>
</evidence>
<evidence type="ECO:0000256" key="3">
    <source>
        <dbReference type="PIRSR" id="PIRSR600407-1"/>
    </source>
</evidence>
<evidence type="ECO:0000256" key="1">
    <source>
        <dbReference type="ARBA" id="ARBA00009283"/>
    </source>
</evidence>
<evidence type="ECO:0000256" key="2">
    <source>
        <dbReference type="ARBA" id="ARBA00022801"/>
    </source>
</evidence>
<reference evidence="7 8" key="1">
    <citation type="journal article" date="2019" name="Nat. Plants">
        <title>Genome sequencing of Musa balbisiana reveals subgenome evolution and function divergence in polyploid bananas.</title>
        <authorList>
            <person name="Yao X."/>
        </authorList>
    </citation>
    <scope>NUCLEOTIDE SEQUENCE [LARGE SCALE GENOMIC DNA]</scope>
    <source>
        <strain evidence="8">cv. DH-PKW</strain>
        <tissue evidence="7">Leaves</tissue>
    </source>
</reference>
<organism evidence="7 8">
    <name type="scientific">Musa balbisiana</name>
    <name type="common">Banana</name>
    <dbReference type="NCBI Taxonomy" id="52838"/>
    <lineage>
        <taxon>Eukaryota</taxon>
        <taxon>Viridiplantae</taxon>
        <taxon>Streptophyta</taxon>
        <taxon>Embryophyta</taxon>
        <taxon>Tracheophyta</taxon>
        <taxon>Spermatophyta</taxon>
        <taxon>Magnoliopsida</taxon>
        <taxon>Liliopsida</taxon>
        <taxon>Zingiberales</taxon>
        <taxon>Musaceae</taxon>
        <taxon>Musa</taxon>
    </lineage>
</organism>
<gene>
    <name evidence="7" type="ORF">C4D60_Mb01t12370</name>
</gene>
<dbReference type="InterPro" id="IPR000407">
    <property type="entry name" value="GDA1_CD39_NTPase"/>
</dbReference>
<feature type="active site" description="Proton acceptor" evidence="3">
    <location>
        <position position="266"/>
    </location>
</feature>
<dbReference type="GO" id="GO:0017110">
    <property type="term" value="F:nucleoside diphosphate phosphatase activity"/>
    <property type="evidence" value="ECO:0007669"/>
    <property type="project" value="TreeGrafter"/>
</dbReference>
<dbReference type="Gene3D" id="3.30.420.150">
    <property type="entry name" value="Exopolyphosphatase. Domain 2"/>
    <property type="match status" value="1"/>
</dbReference>
<evidence type="ECO:0008006" key="9">
    <source>
        <dbReference type="Google" id="ProtNLM"/>
    </source>
</evidence>
<feature type="region of interest" description="Disordered" evidence="5">
    <location>
        <begin position="47"/>
        <end position="111"/>
    </location>
</feature>
<dbReference type="EMBL" id="PYDT01000004">
    <property type="protein sequence ID" value="THU63119.1"/>
    <property type="molecule type" value="Genomic_DNA"/>
</dbReference>
<feature type="transmembrane region" description="Helical" evidence="6">
    <location>
        <begin position="184"/>
        <end position="205"/>
    </location>
</feature>
<keyword evidence="4" id="KW-0067">ATP-binding</keyword>
<feature type="region of interest" description="Disordered" evidence="5">
    <location>
        <begin position="676"/>
        <end position="720"/>
    </location>
</feature>
<dbReference type="PANTHER" id="PTHR11782:SF125">
    <property type="entry name" value="APYRASE 7-RELATED"/>
    <property type="match status" value="1"/>
</dbReference>
<feature type="transmembrane region" description="Helical" evidence="6">
    <location>
        <begin position="553"/>
        <end position="576"/>
    </location>
</feature>
<feature type="compositionally biased region" description="Basic and acidic residues" evidence="5">
    <location>
        <begin position="711"/>
        <end position="720"/>
    </location>
</feature>
<proteinExistence type="inferred from homology"/>
<dbReference type="GO" id="GO:0009134">
    <property type="term" value="P:nucleoside diphosphate catabolic process"/>
    <property type="evidence" value="ECO:0007669"/>
    <property type="project" value="TreeGrafter"/>
</dbReference>
<evidence type="ECO:0000256" key="5">
    <source>
        <dbReference type="SAM" id="MobiDB-lite"/>
    </source>
</evidence>
<accession>A0A4S8JN12</accession>
<keyword evidence="6" id="KW-1133">Transmembrane helix</keyword>
<feature type="transmembrane region" description="Helical" evidence="6">
    <location>
        <begin position="515"/>
        <end position="533"/>
    </location>
</feature>
<name>A0A4S8JN12_MUSBA</name>
<dbReference type="Proteomes" id="UP000317650">
    <property type="component" value="Chromosome 1"/>
</dbReference>
<keyword evidence="8" id="KW-1185">Reference proteome</keyword>
<evidence type="ECO:0000313" key="7">
    <source>
        <dbReference type="EMBL" id="THU63119.1"/>
    </source>
</evidence>
<sequence>MALNPFCSVGSIVSSLDPLARAVIVFTALHAVRAHPPSLSTKLLASEGNRRHATPPPSSLSTSIRGSPPPHLDSPSPLILTIARADRADPGRSSALSPRSSPSPPTAPRSLISTSLLGSSVTATDLQGSLGIHSKIDRRGGVDDLVNDRSYGRAKPFRALQREGAASSFSKEKSSPSTPTKRRIWVRATIFVITVLLLFSLILLFSRFFRTYWSREASEYTVVLDCGSTGTRVYVYKWAVDQNDGTRNFPIALRRDWVKIISGMEEAYYGWIALNYRMGFLGSLPVGKTYGSLDLGGSSLQVTFETETPTQDDTGYGLNDAFDKSVAHLFRKIVGTTANINNDKLQLKHPCLNTGYREEYTCSRCTSASLEGSPLIGGKTMTKGLTGTTVELLGAPEWDKCSALAKLTVNLSAWSNLSSGVDCELKPCALSDGLPHPHGKFYAMSGFYVVFRFFNLSSEASLEDVLKRSQDFCGKTWEVAKNSVAPQPFIEQYCFRAPYVASLLRDGLHIKDSEVIIGSGSITWTLGVALLEAGQTLSNRVRPQGYNIVHADIHPAILLVLLLMSVVLLCCALSCASNWIPRFSRRSYLPLFRHNSVTNSVLNIPSPFKFQRWSPIISGDGRIKTPLSPTIGDSGQHPFSMRHDLGGSSIQLSESSVHPLVVSHSSSSGSLGQMQFGNGAGTFWPPHRGQATLSSRKSQSREDLDSSLAEAHTKVVEHKS</sequence>
<comment type="caution">
    <text evidence="7">The sequence shown here is derived from an EMBL/GenBank/DDBJ whole genome shotgun (WGS) entry which is preliminary data.</text>
</comment>
<feature type="binding site" evidence="4">
    <location>
        <begin position="297"/>
        <end position="301"/>
    </location>
    <ligand>
        <name>ATP</name>
        <dbReference type="ChEBI" id="CHEBI:30616"/>
    </ligand>
</feature>
<dbReference type="GO" id="GO:0005524">
    <property type="term" value="F:ATP binding"/>
    <property type="evidence" value="ECO:0007669"/>
    <property type="project" value="UniProtKB-KW"/>
</dbReference>
<protein>
    <recommendedName>
        <fullName evidence="9">Apyrase 7</fullName>
    </recommendedName>
</protein>
<dbReference type="AlphaFoldDB" id="A0A4S8JN12"/>
<dbReference type="Pfam" id="PF01150">
    <property type="entry name" value="GDA1_CD39"/>
    <property type="match status" value="2"/>
</dbReference>
<dbReference type="PANTHER" id="PTHR11782">
    <property type="entry name" value="ADENOSINE/GUANOSINE DIPHOSPHATASE"/>
    <property type="match status" value="1"/>
</dbReference>
<dbReference type="GO" id="GO:0016020">
    <property type="term" value="C:membrane"/>
    <property type="evidence" value="ECO:0007669"/>
    <property type="project" value="TreeGrafter"/>
</dbReference>
<evidence type="ECO:0000313" key="8">
    <source>
        <dbReference type="Proteomes" id="UP000317650"/>
    </source>
</evidence>
<keyword evidence="2" id="KW-0378">Hydrolase</keyword>
<dbReference type="Gene3D" id="3.30.420.40">
    <property type="match status" value="1"/>
</dbReference>
<comment type="similarity">
    <text evidence="1">Belongs to the GDA1/CD39 NTPase family.</text>
</comment>
<keyword evidence="6" id="KW-0472">Membrane</keyword>
<dbReference type="STRING" id="52838.A0A4S8JN12"/>
<keyword evidence="4" id="KW-0547">Nucleotide-binding</keyword>
<keyword evidence="6" id="KW-0812">Transmembrane</keyword>